<dbReference type="RefSeq" id="WP_148975511.1">
    <property type="nucleotide sequence ID" value="NZ_VTER01000007.1"/>
</dbReference>
<dbReference type="Proteomes" id="UP000322139">
    <property type="component" value="Unassembled WGS sequence"/>
</dbReference>
<comment type="caution">
    <text evidence="2">The sequence shown here is derived from an EMBL/GenBank/DDBJ whole genome shotgun (WGS) entry which is preliminary data.</text>
</comment>
<evidence type="ECO:0000313" key="2">
    <source>
        <dbReference type="EMBL" id="TYS46768.1"/>
    </source>
</evidence>
<organism evidence="2 3">
    <name type="scientific">Bacillus infantis</name>
    <dbReference type="NCBI Taxonomy" id="324767"/>
    <lineage>
        <taxon>Bacteria</taxon>
        <taxon>Bacillati</taxon>
        <taxon>Bacillota</taxon>
        <taxon>Bacilli</taxon>
        <taxon>Bacillales</taxon>
        <taxon>Bacillaceae</taxon>
        <taxon>Bacillus</taxon>
    </lineage>
</organism>
<dbReference type="AlphaFoldDB" id="A0A5D4RAB3"/>
<accession>A0A5D4RAB3</accession>
<proteinExistence type="predicted"/>
<sequence>MAIDPRTQALIKQKAESGQKLAVVTPEKQKLYDTYQQNMNNLIQQKVYSGQSLDKPNEYKNNLYQQYQQQPINDMFNQQKSYLENMYNQQKESQLAQIRAQRDQAVGQLNQQKTQVAPQYQDKRNQSDVVNAQNVQRLKEVIAAAGLTSSGENVSANVAMNNERANAINSLNLQEQQTMNDIDRQISDLNNPASEQALIASIEAQKSQALFDAFNRSQDVGYQQYRDKVSDNRYQNEFEYKKEIDKRDYEYTRRLNSQDKAWREYVYRNMSASEKAQMDWAKQQHGEDKAWQMYQLEYNGNLALSQSQAEMDYYNALGFLP</sequence>
<evidence type="ECO:0000256" key="1">
    <source>
        <dbReference type="SAM" id="Coils"/>
    </source>
</evidence>
<feature type="coiled-coil region" evidence="1">
    <location>
        <begin position="88"/>
        <end position="115"/>
    </location>
</feature>
<reference evidence="2 3" key="1">
    <citation type="submission" date="2019-08" db="EMBL/GenBank/DDBJ databases">
        <title>Bacillus genomes from the desert of Cuatro Cienegas, Coahuila.</title>
        <authorList>
            <person name="Olmedo-Alvarez G."/>
        </authorList>
    </citation>
    <scope>NUCLEOTIDE SEQUENCE [LARGE SCALE GENOMIC DNA]</scope>
    <source>
        <strain evidence="2 3">CH446_14T</strain>
    </source>
</reference>
<protein>
    <submittedName>
        <fullName evidence="2">Uncharacterized protein</fullName>
    </submittedName>
</protein>
<evidence type="ECO:0000313" key="3">
    <source>
        <dbReference type="Proteomes" id="UP000322139"/>
    </source>
</evidence>
<name>A0A5D4RAB3_9BACI</name>
<dbReference type="EMBL" id="VTER01000007">
    <property type="protein sequence ID" value="TYS46768.1"/>
    <property type="molecule type" value="Genomic_DNA"/>
</dbReference>
<keyword evidence="1" id="KW-0175">Coiled coil</keyword>
<gene>
    <name evidence="2" type="ORF">FZD51_14950</name>
</gene>